<accession>V9DXK9</accession>
<comment type="caution">
    <text evidence="1">The sequence shown here is derived from an EMBL/GenBank/DDBJ whole genome shotgun (WGS) entry which is preliminary data.</text>
</comment>
<evidence type="ECO:0000313" key="1">
    <source>
        <dbReference type="EMBL" id="ETI30752.1"/>
    </source>
</evidence>
<proteinExistence type="predicted"/>
<protein>
    <submittedName>
        <fullName evidence="1">Uncharacterized protein</fullName>
    </submittedName>
</protein>
<name>V9DXK9_PHYNI</name>
<organism evidence="1 2">
    <name type="scientific">Phytophthora nicotianae P1569</name>
    <dbReference type="NCBI Taxonomy" id="1317065"/>
    <lineage>
        <taxon>Eukaryota</taxon>
        <taxon>Sar</taxon>
        <taxon>Stramenopiles</taxon>
        <taxon>Oomycota</taxon>
        <taxon>Peronosporomycetes</taxon>
        <taxon>Peronosporales</taxon>
        <taxon>Peronosporaceae</taxon>
        <taxon>Phytophthora</taxon>
    </lineage>
</organism>
<evidence type="ECO:0000313" key="2">
    <source>
        <dbReference type="Proteomes" id="UP000018721"/>
    </source>
</evidence>
<keyword evidence="2" id="KW-1185">Reference proteome</keyword>
<sequence length="51" mass="5753">MKSLLEKYENSFSPSTIYNVDETAIYVLAQRGRKGSAKVKYTENTPQDAPL</sequence>
<dbReference type="EMBL" id="ANIZ01003859">
    <property type="protein sequence ID" value="ETI30752.1"/>
    <property type="molecule type" value="Genomic_DNA"/>
</dbReference>
<reference evidence="1 2" key="1">
    <citation type="submission" date="2013-11" db="EMBL/GenBank/DDBJ databases">
        <title>The Genome Sequence of Phytophthora parasitica P1569.</title>
        <authorList>
            <consortium name="The Broad Institute Genomics Platform"/>
            <person name="Russ C."/>
            <person name="Tyler B."/>
            <person name="Panabieres F."/>
            <person name="Shan W."/>
            <person name="Tripathy S."/>
            <person name="Grunwald N."/>
            <person name="Machado M."/>
            <person name="Johnson C.S."/>
            <person name="Arredondo F."/>
            <person name="Hong C."/>
            <person name="Coffey M."/>
            <person name="Young S.K."/>
            <person name="Zeng Q."/>
            <person name="Gargeya S."/>
            <person name="Fitzgerald M."/>
            <person name="Abouelleil A."/>
            <person name="Alvarado L."/>
            <person name="Chapman S.B."/>
            <person name="Gainer-Dewar J."/>
            <person name="Goldberg J."/>
            <person name="Griggs A."/>
            <person name="Gujja S."/>
            <person name="Hansen M."/>
            <person name="Howarth C."/>
            <person name="Imamovic A."/>
            <person name="Ireland A."/>
            <person name="Larimer J."/>
            <person name="McCowan C."/>
            <person name="Murphy C."/>
            <person name="Pearson M."/>
            <person name="Poon T.W."/>
            <person name="Priest M."/>
            <person name="Roberts A."/>
            <person name="Saif S."/>
            <person name="Shea T."/>
            <person name="Sykes S."/>
            <person name="Wortman J."/>
            <person name="Nusbaum C."/>
            <person name="Birren B."/>
        </authorList>
    </citation>
    <scope>NUCLEOTIDE SEQUENCE [LARGE SCALE GENOMIC DNA]</scope>
    <source>
        <strain evidence="1 2">P1569</strain>
    </source>
</reference>
<dbReference type="AlphaFoldDB" id="V9DXK9"/>
<dbReference type="HOGENOM" id="CLU_3110578_0_0_1"/>
<dbReference type="Proteomes" id="UP000018721">
    <property type="component" value="Unassembled WGS sequence"/>
</dbReference>
<gene>
    <name evidence="1" type="ORF">F443_22148</name>
</gene>